<name>A0A653KXR7_AERVE</name>
<dbReference type="AlphaFoldDB" id="A0A653KXR7"/>
<evidence type="ECO:0000313" key="2">
    <source>
        <dbReference type="Proteomes" id="UP000439123"/>
    </source>
</evidence>
<organism evidence="1 2">
    <name type="scientific">Aeromonas veronii</name>
    <dbReference type="NCBI Taxonomy" id="654"/>
    <lineage>
        <taxon>Bacteria</taxon>
        <taxon>Pseudomonadati</taxon>
        <taxon>Pseudomonadota</taxon>
        <taxon>Gammaproteobacteria</taxon>
        <taxon>Aeromonadales</taxon>
        <taxon>Aeromonadaceae</taxon>
        <taxon>Aeromonas</taxon>
    </lineage>
</organism>
<proteinExistence type="predicted"/>
<reference evidence="1 2" key="1">
    <citation type="submission" date="2019-10" db="EMBL/GenBank/DDBJ databases">
        <authorList>
            <person name="Karimi E."/>
        </authorList>
    </citation>
    <scope>NUCLEOTIDE SEQUENCE [LARGE SCALE GENOMIC DNA]</scope>
    <source>
        <strain evidence="1">Aeromonas sp. 8C</strain>
    </source>
</reference>
<protein>
    <submittedName>
        <fullName evidence="1">Uncharacterized protein</fullName>
    </submittedName>
</protein>
<dbReference type="EMBL" id="CABWLC010000008">
    <property type="protein sequence ID" value="VXA83860.1"/>
    <property type="molecule type" value="Genomic_DNA"/>
</dbReference>
<gene>
    <name evidence="1" type="ORF">AERO8C_160013</name>
</gene>
<sequence length="340" mass="36333">MILRSESKRGSRGSLSAFSVIGERACQRRSERALLCAAHFGILHLSPAEVDKVAQGGGVVLLLVPDKGELAREAAGEWQGDQPPICQAIRGCQPGDKGDAKPLLHCQHHRLQGVEFKPWLPAGQLGLDLLDKLLAAARLRFTQYPGLAPQTGEGEFLLVGKRVTGWGHHQHLVLQPGFGEQVGVVVLPLDQCHIQLEVGQRMTEQVSVVDGHLGGEPQLLFAAGEQGGEQVVADGLAGTKAKLAARLGIGAEQVLDILHPGQQLFGGRLQQAPLVVELQSGVNAVKQRGRELALQLLQRLGDSPLAQAELVGGKAKVSIAGNGGEHFQLLQGQFHRVWFS</sequence>
<accession>A0A653KXR7</accession>
<dbReference type="Proteomes" id="UP000439123">
    <property type="component" value="Unassembled WGS sequence"/>
</dbReference>
<evidence type="ECO:0000313" key="1">
    <source>
        <dbReference type="EMBL" id="VXA83860.1"/>
    </source>
</evidence>